<dbReference type="CDD" id="cd02440">
    <property type="entry name" value="AdoMet_MTases"/>
    <property type="match status" value="1"/>
</dbReference>
<keyword evidence="5" id="KW-1185">Reference proteome</keyword>
<keyword evidence="2" id="KW-0808">Transferase</keyword>
<dbReference type="EMBL" id="JAJNDC010000001">
    <property type="protein sequence ID" value="MCW9712359.1"/>
    <property type="molecule type" value="Genomic_DNA"/>
</dbReference>
<keyword evidence="3" id="KW-0949">S-adenosyl-L-methionine</keyword>
<name>A0ABT3PWY4_9BACT</name>
<evidence type="ECO:0000256" key="1">
    <source>
        <dbReference type="ARBA" id="ARBA00022603"/>
    </source>
</evidence>
<dbReference type="Pfam" id="PF01596">
    <property type="entry name" value="Methyltransf_3"/>
    <property type="match status" value="1"/>
</dbReference>
<sequence>MVSKEIEDYAISHTSKEDPLIQELLEVANQKLEHTDMISGRLVGRLLAFLVELSGADRILEVGTFVGYSALTMAKVMPKEGVLFSCEYNEHYEAIARHFFEKSEYSSKIHLVMGKALETIPAIPGNFDFIFLDADKINYPRYYDLLLPRLNKDGLMVVDNTLWGGEVIDPQSEKSQVIASLNKTIKEDESVEQLLLPVRDGLTLIKKK</sequence>
<dbReference type="SUPFAM" id="SSF53335">
    <property type="entry name" value="S-adenosyl-L-methionine-dependent methyltransferases"/>
    <property type="match status" value="1"/>
</dbReference>
<dbReference type="PROSITE" id="PS51682">
    <property type="entry name" value="SAM_OMT_I"/>
    <property type="match status" value="1"/>
</dbReference>
<dbReference type="Gene3D" id="3.40.50.150">
    <property type="entry name" value="Vaccinia Virus protein VP39"/>
    <property type="match status" value="1"/>
</dbReference>
<evidence type="ECO:0000313" key="4">
    <source>
        <dbReference type="EMBL" id="MCW9712359.1"/>
    </source>
</evidence>
<evidence type="ECO:0000313" key="5">
    <source>
        <dbReference type="Proteomes" id="UP001207337"/>
    </source>
</evidence>
<protein>
    <submittedName>
        <fullName evidence="4">O-methyltransferase</fullName>
    </submittedName>
</protein>
<dbReference type="RefSeq" id="WP_265788259.1">
    <property type="nucleotide sequence ID" value="NZ_BAABRS010000001.1"/>
</dbReference>
<reference evidence="4 5" key="1">
    <citation type="submission" date="2021-11" db="EMBL/GenBank/DDBJ databases">
        <title>Aliifidinibius sp. nov., a new bacterium isolated from saline soil.</title>
        <authorList>
            <person name="Galisteo C."/>
            <person name="De La Haba R."/>
            <person name="Sanchez-Porro C."/>
            <person name="Ventosa A."/>
        </authorList>
    </citation>
    <scope>NUCLEOTIDE SEQUENCE [LARGE SCALE GENOMIC DNA]</scope>
    <source>
        <strain evidence="4 5">KACC 190600</strain>
    </source>
</reference>
<evidence type="ECO:0000256" key="2">
    <source>
        <dbReference type="ARBA" id="ARBA00022679"/>
    </source>
</evidence>
<organism evidence="4 5">
    <name type="scientific">Fodinibius salicampi</name>
    <dbReference type="NCBI Taxonomy" id="1920655"/>
    <lineage>
        <taxon>Bacteria</taxon>
        <taxon>Pseudomonadati</taxon>
        <taxon>Balneolota</taxon>
        <taxon>Balneolia</taxon>
        <taxon>Balneolales</taxon>
        <taxon>Balneolaceae</taxon>
        <taxon>Fodinibius</taxon>
    </lineage>
</organism>
<gene>
    <name evidence="4" type="ORF">LQ318_05510</name>
</gene>
<dbReference type="PANTHER" id="PTHR10509:SF14">
    <property type="entry name" value="CAFFEOYL-COA O-METHYLTRANSFERASE 3-RELATED"/>
    <property type="match status" value="1"/>
</dbReference>
<dbReference type="Proteomes" id="UP001207337">
    <property type="component" value="Unassembled WGS sequence"/>
</dbReference>
<comment type="caution">
    <text evidence="4">The sequence shown here is derived from an EMBL/GenBank/DDBJ whole genome shotgun (WGS) entry which is preliminary data.</text>
</comment>
<dbReference type="InterPro" id="IPR002935">
    <property type="entry name" value="SAM_O-MeTrfase"/>
</dbReference>
<keyword evidence="1" id="KW-0489">Methyltransferase</keyword>
<dbReference type="InterPro" id="IPR029063">
    <property type="entry name" value="SAM-dependent_MTases_sf"/>
</dbReference>
<dbReference type="InterPro" id="IPR050362">
    <property type="entry name" value="Cation-dep_OMT"/>
</dbReference>
<accession>A0ABT3PWY4</accession>
<proteinExistence type="predicted"/>
<evidence type="ECO:0000256" key="3">
    <source>
        <dbReference type="ARBA" id="ARBA00022691"/>
    </source>
</evidence>
<dbReference type="PANTHER" id="PTHR10509">
    <property type="entry name" value="O-METHYLTRANSFERASE-RELATED"/>
    <property type="match status" value="1"/>
</dbReference>